<dbReference type="SUPFAM" id="SSF117839">
    <property type="entry name" value="WWE domain"/>
    <property type="match status" value="1"/>
</dbReference>
<comment type="similarity">
    <text evidence="4 12">Belongs to the UPL family. K-HECT subfamily.</text>
</comment>
<evidence type="ECO:0000256" key="7">
    <source>
        <dbReference type="ARBA" id="ARBA00022763"/>
    </source>
</evidence>
<dbReference type="PANTHER" id="PTHR45670:SF13">
    <property type="entry name" value="E3 UBIQUITIN-PROTEIN LIGASE TRIP12"/>
    <property type="match status" value="1"/>
</dbReference>
<evidence type="ECO:0000256" key="13">
    <source>
        <dbReference type="SAM" id="MobiDB-lite"/>
    </source>
</evidence>
<dbReference type="InterPro" id="IPR035983">
    <property type="entry name" value="Hect_E3_ubiquitin_ligase"/>
</dbReference>
<comment type="subcellular location">
    <subcellularLocation>
        <location evidence="2 12">Nucleus</location>
        <location evidence="2 12">Nucleoplasm</location>
    </subcellularLocation>
</comment>
<feature type="region of interest" description="Disordered" evidence="13">
    <location>
        <begin position="1026"/>
        <end position="1123"/>
    </location>
</feature>
<sequence>MSNRPNNNPGGSLRRSQRNTAGAQPQDDAVEGRSHLGQAKHKAHSPPESRKSISKTPKVQSNTTSEQSKGHFSKRGCSSSAVLIPQEDPERVSTSEKQKTGQVPKKDNSRGVKRSASPDYRRTNSPSSAKKPKALQHTETSLETNKPHTKSKRRHLDQEQPKSTQLPSTSKAHTRKGGAAGSSRSQKRKRTENLSCIKSGSAVDSTGAEEKSAKLSKLASKSVTSAKAGCSTITDSSSSASTSSSSSAVASASSSVPQGARVKQGKDQNKARRSRSASSPSPRRSSRDKEPSKTGGSSKFDWAARFSPKVSLPKTKLSLPGSSKSESSKPGPSGLQAKLASLRKSTKKRSESPPAELPSLRRSTRQKTTGSCASTSRRGSGLGKRGAAEARRQEKMADPDNNQDGVNSSAARTDEAPQGAAASSSVAGAVGMTTSGESESDDSEMGRLQALLEARGLPPHLFGPLGPRMSQLFHRTIGSGASSKAQQLLQGLQATDESQQLQAVIEMCQLLVMGNEETLGGFPVKSVVPALITLLQMEHNFDIMNHACRALTYMMEALPRSSAVVVDAIPVFLEKLQVIQCIDVAEQALTALEMLSRRHSKAILQAGGLADCLLYLEFFSINAQRNALAIAANCCQSITPDEFHFVADSLPLLTQRLTHQDKKSVESTCLCFARLVDNFQHEENLLQQVASKDLLTNIQQLLVVTPPILSSGMFIMVVRMFSLMCSNCPTLAVQLMKQNIAETLHFLLCGASNGSCQEQIDLVPRSPQELYELTSLICELMPCLPKEGIFAVDTMLKKGNAQNTDGAIWQWRDDRGLWHPYNRIDSRIIEQINEDTGTARAIQRKPNPLANTNTSGHSELKKDDARAQLMKEDPELAKSFIKTLFGVLYEVYSSSAGPAVRHKCLRAILRIIYFADAELLKDVLKNHAVSSHIASMLSSQDLKIVVGALQMAEILMQKLPDIFSVYFRREDFFFCKGVMHQVKNLAESEALLTSPPKVCTNGSGTLGTTTTISTGTATAASNAAADLGSPSLQHSREDSLDLSPQGRLSDVLKRKRLPKRGPRRPKYSPPRDDDKVDNQAKSPTTTQSPKSSFLASLNPKTWGRLSTQSNSNNIEPARTAGVSGLARAASKDTISNNREKIKGWIKEQAHKFVERYFSSENMDGSNPALNVLQRLCTATEQLNLQVDGGTECLVEIRSIVSESDVSSFEIQHSGFVKQLLLYLTSKSEKDAVSRDIRLKRFLHVFFSSPLPGEEPLGRLEPLENAPLLALVHKMNNCLSQMEQFPVKVHDFPSGNGTGSSFSLNRGSQALKFFNTHQLKCQLQRHPDCANVKQWKGGPVKIDPLALVQAIERYLVVRGYGRVREDDEDSDDDGSDEEIDESLAAQFLNSGNVRHRLQFYIGDHLLPYNMTVYQAVRQYSLQAEEERESTDDESNPLGRAGIWTKTHTIWYKPVREDEDGNKDCVGGKRGRAQTAPTKTSPRNSKKHDELWHDGVCPSVLNPLEVYLISTPPENITFEDPSLDVILLLRVLHAISRYWYYLYDNAICKEIIPTSEFINSKLTAKANRQLQDPLVIMTGNIPTWLTELGKTCPFFFPFDTRQMLFYVTAFDRDRAMQRLLDTNPEINQSDSQDSRVAPRLDRKKRTVNRDELLKQAESVMQDLGSSRAMLEIQYENEVGTGLGPTLEFYALVSQELQRADLGLWRGEEVTLANPKGSQEGTKYIHNLQGLFALPFGRTAKPAHIAKVKMKFRFLGKLMAKAIMDFRLVDLPLGLPFYKWMLRQETSLTSHDLFSIDPVVAKSIHHLEDIVRQKKRLEQDKTQTKESLQYALEALTMNGCSVEDLGLDFTLPGFPNIELKKGGKDTPVTIHNLEEYLRLVIFWALNEGVARQFDSFRDGFESVFPLSHLQYFYPEELEQLLCGSKTDTWDAKTLMECCRPDHGYTHDSRAVKYLFEILSSFDSEQQRLFLQFVTGSPRLPVGGFRSLNPPLTIVRKTFESTENPDDFLPSVMTCVNYLKLPDYSTIEIMREKLLIAAREGQQSFHLS</sequence>
<feature type="domain" description="HECT" evidence="14">
    <location>
        <begin position="1647"/>
        <end position="2044"/>
    </location>
</feature>
<dbReference type="GO" id="GO:0006281">
    <property type="term" value="P:DNA repair"/>
    <property type="evidence" value="ECO:0007669"/>
    <property type="project" value="UniProtKB-KW"/>
</dbReference>
<feature type="region of interest" description="Disordered" evidence="13">
    <location>
        <begin position="1"/>
        <end position="444"/>
    </location>
</feature>
<dbReference type="FunFam" id="3.90.1750.10:FF:000006">
    <property type="entry name" value="E3 ubiquitin-protein ligase TRIP12 isoform X1"/>
    <property type="match status" value="1"/>
</dbReference>
<dbReference type="SMART" id="SM00119">
    <property type="entry name" value="HECTc"/>
    <property type="match status" value="1"/>
</dbReference>
<evidence type="ECO:0000256" key="6">
    <source>
        <dbReference type="ARBA" id="ARBA00022679"/>
    </source>
</evidence>
<feature type="compositionally biased region" description="Basic and acidic residues" evidence="13">
    <location>
        <begin position="1069"/>
        <end position="1078"/>
    </location>
</feature>
<dbReference type="GO" id="GO:0016607">
    <property type="term" value="C:nuclear speck"/>
    <property type="evidence" value="ECO:0007669"/>
    <property type="project" value="TreeGrafter"/>
</dbReference>
<dbReference type="Proteomes" id="UP000657035">
    <property type="component" value="Unassembled WGS sequence"/>
</dbReference>
<feature type="compositionally biased region" description="Basic and acidic residues" evidence="13">
    <location>
        <begin position="88"/>
        <end position="110"/>
    </location>
</feature>
<dbReference type="FunFam" id="1.25.10.10:FF:000018">
    <property type="entry name" value="E3 ubiquitin-protein ligase TRIP12 isoform X3"/>
    <property type="match status" value="1"/>
</dbReference>
<evidence type="ECO:0000256" key="2">
    <source>
        <dbReference type="ARBA" id="ARBA00004642"/>
    </source>
</evidence>
<keyword evidence="16" id="KW-0436">Ligase</keyword>
<feature type="non-terminal residue" evidence="16">
    <location>
        <position position="1"/>
    </location>
</feature>
<organism evidence="16 17">
    <name type="scientific">Anhinga anhinga</name>
    <name type="common">Anhinga</name>
    <name type="synonym">Plotus anhinga</name>
    <dbReference type="NCBI Taxonomy" id="56067"/>
    <lineage>
        <taxon>Eukaryota</taxon>
        <taxon>Metazoa</taxon>
        <taxon>Chordata</taxon>
        <taxon>Craniata</taxon>
        <taxon>Vertebrata</taxon>
        <taxon>Euteleostomi</taxon>
        <taxon>Archelosauria</taxon>
        <taxon>Archosauria</taxon>
        <taxon>Dinosauria</taxon>
        <taxon>Saurischia</taxon>
        <taxon>Theropoda</taxon>
        <taxon>Coelurosauria</taxon>
        <taxon>Aves</taxon>
        <taxon>Neognathae</taxon>
        <taxon>Neoaves</taxon>
        <taxon>Aequornithes</taxon>
        <taxon>Suliformes</taxon>
        <taxon>Anhingidae</taxon>
        <taxon>Anhinga</taxon>
    </lineage>
</organism>
<dbReference type="Gene3D" id="3.30.2410.10">
    <property type="entry name" value="Hect, E3 ligase catalytic domain"/>
    <property type="match status" value="1"/>
</dbReference>
<evidence type="ECO:0000313" key="16">
    <source>
        <dbReference type="EMBL" id="NXC66065.1"/>
    </source>
</evidence>
<feature type="compositionally biased region" description="Low complexity" evidence="13">
    <location>
        <begin position="236"/>
        <end position="255"/>
    </location>
</feature>
<dbReference type="CDD" id="cd00078">
    <property type="entry name" value="HECTc"/>
    <property type="match status" value="1"/>
</dbReference>
<feature type="compositionally biased region" description="Low complexity" evidence="13">
    <location>
        <begin position="215"/>
        <end position="228"/>
    </location>
</feature>
<dbReference type="GO" id="GO:0061630">
    <property type="term" value="F:ubiquitin protein ligase activity"/>
    <property type="evidence" value="ECO:0007669"/>
    <property type="project" value="UniProtKB-UniRule"/>
</dbReference>
<comment type="catalytic activity">
    <reaction evidence="1 12">
        <text>S-ubiquitinyl-[E2 ubiquitin-conjugating enzyme]-L-cysteine + [acceptor protein]-L-lysine = [E2 ubiquitin-conjugating enzyme]-L-cysteine + N(6)-ubiquitinyl-[acceptor protein]-L-lysine.</text>
        <dbReference type="EC" id="2.3.2.26"/>
    </reaction>
</comment>
<dbReference type="GO" id="GO:0043161">
    <property type="term" value="P:proteasome-mediated ubiquitin-dependent protein catabolic process"/>
    <property type="evidence" value="ECO:0007669"/>
    <property type="project" value="TreeGrafter"/>
</dbReference>
<dbReference type="PROSITE" id="PS50918">
    <property type="entry name" value="WWE"/>
    <property type="match status" value="1"/>
</dbReference>
<dbReference type="SUPFAM" id="SSF56204">
    <property type="entry name" value="Hect, E3 ligase catalytic domain"/>
    <property type="match status" value="1"/>
</dbReference>
<evidence type="ECO:0000256" key="4">
    <source>
        <dbReference type="ARBA" id="ARBA00006331"/>
    </source>
</evidence>
<dbReference type="FunFam" id="3.30.2410.10:FF:000005">
    <property type="entry name" value="E3 ubiquitin-protein ligase TRIP12 isoform X1"/>
    <property type="match status" value="1"/>
</dbReference>
<keyword evidence="9" id="KW-0234">DNA repair</keyword>
<dbReference type="Pfam" id="PF25579">
    <property type="entry name" value="TPR_TRIP12_N"/>
    <property type="match status" value="1"/>
</dbReference>
<evidence type="ECO:0000256" key="8">
    <source>
        <dbReference type="ARBA" id="ARBA00022786"/>
    </source>
</evidence>
<feature type="compositionally biased region" description="Basic and acidic residues" evidence="13">
    <location>
        <begin position="386"/>
        <end position="398"/>
    </location>
</feature>
<comment type="caution">
    <text evidence="16">The sequence shown here is derived from an EMBL/GenBank/DDBJ whole genome shotgun (WGS) entry which is preliminary data.</text>
</comment>
<keyword evidence="5" id="KW-0597">Phosphoprotein</keyword>
<dbReference type="Gene3D" id="1.25.10.10">
    <property type="entry name" value="Leucine-rich Repeat Variant"/>
    <property type="match status" value="1"/>
</dbReference>
<name>A0A851PD09_ANHAN</name>
<dbReference type="PROSITE" id="PS50237">
    <property type="entry name" value="HECT"/>
    <property type="match status" value="1"/>
</dbReference>
<dbReference type="InterPro" id="IPR057948">
    <property type="entry name" value="TPR_TRIP12_N"/>
</dbReference>
<accession>A0A851PD09</accession>
<evidence type="ECO:0000256" key="3">
    <source>
        <dbReference type="ARBA" id="ARBA00004906"/>
    </source>
</evidence>
<keyword evidence="8 11" id="KW-0833">Ubl conjugation pathway</keyword>
<dbReference type="GO" id="GO:0016874">
    <property type="term" value="F:ligase activity"/>
    <property type="evidence" value="ECO:0007669"/>
    <property type="project" value="UniProtKB-KW"/>
</dbReference>
<feature type="active site" description="Glycyl thioester intermediate" evidence="11">
    <location>
        <position position="2011"/>
    </location>
</feature>
<comment type="pathway">
    <text evidence="3 12">Protein modification; protein ubiquitination.</text>
</comment>
<feature type="compositionally biased region" description="Low complexity" evidence="13">
    <location>
        <begin position="419"/>
        <end position="437"/>
    </location>
</feature>
<evidence type="ECO:0000256" key="11">
    <source>
        <dbReference type="PROSITE-ProRule" id="PRU00104"/>
    </source>
</evidence>
<feature type="compositionally biased region" description="Polar residues" evidence="13">
    <location>
        <begin position="1"/>
        <end position="10"/>
    </location>
</feature>
<dbReference type="Pfam" id="PF00632">
    <property type="entry name" value="HECT"/>
    <property type="match status" value="1"/>
</dbReference>
<feature type="compositionally biased region" description="Polar residues" evidence="13">
    <location>
        <begin position="193"/>
        <end position="204"/>
    </location>
</feature>
<evidence type="ECO:0000256" key="1">
    <source>
        <dbReference type="ARBA" id="ARBA00000885"/>
    </source>
</evidence>
<feature type="compositionally biased region" description="Low complexity" evidence="13">
    <location>
        <begin position="316"/>
        <end position="335"/>
    </location>
</feature>
<feature type="compositionally biased region" description="Low complexity" evidence="13">
    <location>
        <begin position="1081"/>
        <end position="1092"/>
    </location>
</feature>
<dbReference type="InterPro" id="IPR004170">
    <property type="entry name" value="WWE_dom"/>
</dbReference>
<feature type="compositionally biased region" description="Basic residues" evidence="13">
    <location>
        <begin position="1053"/>
        <end position="1066"/>
    </location>
</feature>
<feature type="non-terminal residue" evidence="16">
    <location>
        <position position="2044"/>
    </location>
</feature>
<reference evidence="16" key="1">
    <citation type="submission" date="2019-09" db="EMBL/GenBank/DDBJ databases">
        <title>Bird 10,000 Genomes (B10K) Project - Family phase.</title>
        <authorList>
            <person name="Zhang G."/>
        </authorList>
    </citation>
    <scope>NUCLEOTIDE SEQUENCE</scope>
    <source>
        <strain evidence="16">B10K-CU-031-38</strain>
    </source>
</reference>
<dbReference type="InterPro" id="IPR045322">
    <property type="entry name" value="HECTD1/TRIP12-like"/>
</dbReference>
<evidence type="ECO:0000259" key="14">
    <source>
        <dbReference type="PROSITE" id="PS50237"/>
    </source>
</evidence>
<dbReference type="Gene3D" id="3.90.1750.10">
    <property type="entry name" value="Hect, E3 ligase catalytic domains"/>
    <property type="match status" value="1"/>
</dbReference>
<feature type="compositionally biased region" description="Polar residues" evidence="13">
    <location>
        <begin position="400"/>
        <end position="411"/>
    </location>
</feature>
<dbReference type="InterPro" id="IPR011989">
    <property type="entry name" value="ARM-like"/>
</dbReference>
<evidence type="ECO:0000256" key="10">
    <source>
        <dbReference type="ARBA" id="ARBA00023242"/>
    </source>
</evidence>
<dbReference type="InterPro" id="IPR000569">
    <property type="entry name" value="HECT_dom"/>
</dbReference>
<evidence type="ECO:0000256" key="5">
    <source>
        <dbReference type="ARBA" id="ARBA00022553"/>
    </source>
</evidence>
<dbReference type="InterPro" id="IPR037197">
    <property type="entry name" value="WWE_dom_sf"/>
</dbReference>
<gene>
    <name evidence="16" type="primary">Trip12</name>
    <name evidence="16" type="ORF">ANHANH_R01547</name>
</gene>
<protein>
    <recommendedName>
        <fullName evidence="12">E3 ubiquitin-protein ligase</fullName>
        <ecNumber evidence="12">2.3.2.26</ecNumber>
    </recommendedName>
</protein>
<dbReference type="UniPathway" id="UPA00143"/>
<dbReference type="OrthoDB" id="271273at2759"/>
<keyword evidence="7" id="KW-0227">DNA damage</keyword>
<feature type="domain" description="WWE" evidence="15">
    <location>
        <begin position="795"/>
        <end position="882"/>
    </location>
</feature>
<evidence type="ECO:0000259" key="15">
    <source>
        <dbReference type="PROSITE" id="PS50918"/>
    </source>
</evidence>
<keyword evidence="10 12" id="KW-0539">Nucleus</keyword>
<evidence type="ECO:0000256" key="12">
    <source>
        <dbReference type="RuleBase" id="RU369009"/>
    </source>
</evidence>
<dbReference type="FunFam" id="3.30.2160.10:FF:000013">
    <property type="entry name" value="E3 ubiquitin-protein ligase TRIP12 isoform X1"/>
    <property type="match status" value="1"/>
</dbReference>
<keyword evidence="6 12" id="KW-0808">Transferase</keyword>
<dbReference type="SUPFAM" id="SSF48371">
    <property type="entry name" value="ARM repeat"/>
    <property type="match status" value="1"/>
</dbReference>
<keyword evidence="17" id="KW-1185">Reference proteome</keyword>
<evidence type="ECO:0000256" key="9">
    <source>
        <dbReference type="ARBA" id="ARBA00023204"/>
    </source>
</evidence>
<evidence type="ECO:0000313" key="17">
    <source>
        <dbReference type="Proteomes" id="UP000657035"/>
    </source>
</evidence>
<dbReference type="PANTHER" id="PTHR45670">
    <property type="entry name" value="E3 UBIQUITIN-PROTEIN LIGASE TRIP12"/>
    <property type="match status" value="1"/>
</dbReference>
<dbReference type="GO" id="GO:0000209">
    <property type="term" value="P:protein polyubiquitination"/>
    <property type="evidence" value="ECO:0007669"/>
    <property type="project" value="TreeGrafter"/>
</dbReference>
<comment type="function">
    <text evidence="12">E3 ubiquitin-protein ligase involved in ubiquitin fusion degradation (UFD) pathway and regulation of DNA repair. Part of the ubiquitin fusion degradation (UFD) pathway, a process that mediates ubiquitination of protein at their N-terminus, regardless of the presence of lysine residues in target proteins.</text>
</comment>
<dbReference type="EC" id="2.3.2.26" evidence="12"/>
<dbReference type="EMBL" id="WBMU01000105">
    <property type="protein sequence ID" value="NXC66065.1"/>
    <property type="molecule type" value="Genomic_DNA"/>
</dbReference>
<feature type="compositionally biased region" description="Polar residues" evidence="13">
    <location>
        <begin position="54"/>
        <end position="67"/>
    </location>
</feature>
<feature type="region of interest" description="Disordered" evidence="13">
    <location>
        <begin position="1620"/>
        <end position="1639"/>
    </location>
</feature>
<feature type="compositionally biased region" description="Polar residues" evidence="13">
    <location>
        <begin position="161"/>
        <end position="171"/>
    </location>
</feature>
<feature type="compositionally biased region" description="Polar residues" evidence="13">
    <location>
        <begin position="366"/>
        <end position="378"/>
    </location>
</feature>
<feature type="compositionally biased region" description="Polar residues" evidence="13">
    <location>
        <begin position="1093"/>
        <end position="1114"/>
    </location>
</feature>
<proteinExistence type="inferred from homology"/>
<dbReference type="InterPro" id="IPR016024">
    <property type="entry name" value="ARM-type_fold"/>
</dbReference>
<feature type="region of interest" description="Disordered" evidence="13">
    <location>
        <begin position="1458"/>
        <end position="1487"/>
    </location>
</feature>